<evidence type="ECO:0000256" key="4">
    <source>
        <dbReference type="ARBA" id="ARBA00022561"/>
    </source>
</evidence>
<dbReference type="Pfam" id="PF00898">
    <property type="entry name" value="Orbi_VP2"/>
    <property type="match status" value="1"/>
</dbReference>
<sequence>MDELGIPIYGRNYPEHLLKGYEFLINTGVKYPSQGGRHDVSKIPEMFAYDIKDEGIRDALKYMPTRNDGVVLPRIVDISLKGYDIRKSVIEANKSNSFHTDTNWVQWMIKDSMDQQPLKISIDEEHSRVVHSLFNCQVKIDAKKADTLSYHLEAIEDAEKACLHTRGQLCNHLARMDLLHAAQEIAYAIKPTYQLIVHSERASTSDNFELGRQDVITLRRGHRVQMGDEAYTKLMERLVRLTVQGNVPRKIQSEMEQLEAIRTRWATGRYDPAHINSQDLCRILSRIGRTMLDQEAEPVDEDSLSLRFQRALDEKFRLNDSERNKIFEHKSHRKDEDRFYVLLAIAASDTYNSRIWWSNPYPCLRGTLIAAETKLGDVYFTLRSWYDWSVRSSYVPRERERETEKYIFSKINLFDYEAGPSSKVIHWEYQLYKRERVVTLERGNPCDLYPDEDDEVIITKFDDAKYSEMVGEIIDGGWNDEEFKMYKLLQEKGNVLTIDFEKDTKLNSTSEVVLPDYYGKWIVAPMFNSKMRIIETEIATNRSDDPMIKRTLKPMTDDPVELQRYTLARYYDIRPGLMGRSLNRTQTQSTFDAKVSELSDYEKVVSRFGVIKKPMRPCVTLTGRYILEKYSLLLIDILKYHTEVEENPQEEFAHPRIDSQFKFNGNALSDLNQTVVFIVDYLYEKRNYVRSIYEARYIISRIRSSTGTARMSILEFYFPAFARLISNAREPTYVKDLMALNFLPLLFIVGDNMIYKHRQWSIPLLLYTDRVKVIPLEVGSSNNRQGLVSYLEYMFFFPSLADRTSKVDESMIKVSKEVVNYYMKTTISEGGVNLNVVSTKSLLYDVYLSSVCGGVSDGVVWYLPITHPYKCVVAIEVCDDRVPARLRCDRLKLRFPLSAQHLKGIVVIQINEGGGFDVYTEGIVTHRVCKKSLLKHVCDIVLLKFHGHVFGNDEMLTKLLNVGPA</sequence>
<evidence type="ECO:0000256" key="2">
    <source>
        <dbReference type="ARBA" id="ARBA00008722"/>
    </source>
</evidence>
<proteinExistence type="inferred from homology"/>
<reference evidence="7" key="2">
    <citation type="journal article" date="2020" name="Viruses">
        <title>Origin of Bluetongue Virus Serotype 8 Outbreak in Cyprus, September 2016.</title>
        <authorList>
            <person name="Rajko-Nenow P."/>
            <person name="Christodoulou V."/>
            <person name="Thurston W."/>
            <person name="Ropiak H.M."/>
            <person name="Savva S."/>
            <person name="Brown H."/>
            <person name="Qureshi M."/>
            <person name="Alvanitopoulos K."/>
            <person name="Gubbins S."/>
            <person name="Flannery J."/>
            <person name="Batten C."/>
        </authorList>
    </citation>
    <scope>NUCLEOTIDE SEQUENCE</scope>
    <source>
        <strain evidence="7">ISR2010/33</strain>
    </source>
</reference>
<accession>A0A6B9SNK0</accession>
<name>A0A6B9SNK0_BTV</name>
<organism evidence="7">
    <name type="scientific">Bluetongue virus</name>
    <name type="common">BTV</name>
    <dbReference type="NCBI Taxonomy" id="40051"/>
    <lineage>
        <taxon>Viruses</taxon>
        <taxon>Riboviria</taxon>
        <taxon>Orthornavirae</taxon>
        <taxon>Duplornaviricota</taxon>
        <taxon>Resentoviricetes</taxon>
        <taxon>Reovirales</taxon>
        <taxon>Sedoreoviridae</taxon>
        <taxon>Orbivirus</taxon>
        <taxon>Orbivirus caerulinguae</taxon>
    </lineage>
</organism>
<evidence type="ECO:0000256" key="6">
    <source>
        <dbReference type="ARBA" id="ARBA00022996"/>
    </source>
</evidence>
<keyword evidence="6" id="KW-1153">Inner capsid protein</keyword>
<comment type="similarity">
    <text evidence="2">Belongs to the orbivirus VP2 family.</text>
</comment>
<evidence type="ECO:0000313" key="7">
    <source>
        <dbReference type="EMBL" id="QHJ68634.1"/>
    </source>
</evidence>
<dbReference type="InterPro" id="IPR001742">
    <property type="entry name" value="Capsid_VP2_Orbivir"/>
</dbReference>
<comment type="subcellular location">
    <subcellularLocation>
        <location evidence="1">Virion</location>
    </subcellularLocation>
</comment>
<dbReference type="GO" id="GO:0005198">
    <property type="term" value="F:structural molecule activity"/>
    <property type="evidence" value="ECO:0007669"/>
    <property type="project" value="InterPro"/>
</dbReference>
<dbReference type="EMBL" id="MN710207">
    <property type="protein sequence ID" value="QHJ68634.1"/>
    <property type="molecule type" value="Genomic_RNA"/>
</dbReference>
<evidence type="ECO:0000256" key="3">
    <source>
        <dbReference type="ARBA" id="ARBA00015347"/>
    </source>
</evidence>
<keyword evidence="5" id="KW-0946">Virion</keyword>
<reference evidence="7" key="1">
    <citation type="submission" date="2019-11" db="EMBL/GenBank/DDBJ databases">
        <authorList>
            <person name="Rajko-Nenow P.Z."/>
        </authorList>
    </citation>
    <scope>NUCLEOTIDE SEQUENCE</scope>
    <source>
        <strain evidence="7">ISR2010/33</strain>
    </source>
</reference>
<dbReference type="GO" id="GO:0039625">
    <property type="term" value="C:viral inner capsid"/>
    <property type="evidence" value="ECO:0007669"/>
    <property type="project" value="UniProtKB-KW"/>
</dbReference>
<protein>
    <recommendedName>
        <fullName evidence="3">Outer capsid protein VP2</fullName>
    </recommendedName>
</protein>
<evidence type="ECO:0000256" key="1">
    <source>
        <dbReference type="ARBA" id="ARBA00004328"/>
    </source>
</evidence>
<evidence type="ECO:0000256" key="5">
    <source>
        <dbReference type="ARBA" id="ARBA00022844"/>
    </source>
</evidence>
<keyword evidence="4" id="KW-0167">Capsid protein</keyword>